<accession>A0A0F9BBY4</accession>
<feature type="domain" description="Helicase C-terminal" evidence="3">
    <location>
        <begin position="16"/>
        <end position="169"/>
    </location>
</feature>
<feature type="non-terminal residue" evidence="4">
    <location>
        <position position="1"/>
    </location>
</feature>
<dbReference type="GO" id="GO:0003677">
    <property type="term" value="F:DNA binding"/>
    <property type="evidence" value="ECO:0007669"/>
    <property type="project" value="InterPro"/>
</dbReference>
<name>A0A0F9BBY4_9ZZZZ</name>
<evidence type="ECO:0000313" key="4">
    <source>
        <dbReference type="EMBL" id="KKL11367.1"/>
    </source>
</evidence>
<dbReference type="Gene3D" id="3.40.50.150">
    <property type="entry name" value="Vaccinia Virus protein VP39"/>
    <property type="match status" value="1"/>
</dbReference>
<gene>
    <name evidence="4" type="ORF">LCGC14_2546530</name>
</gene>
<dbReference type="InterPro" id="IPR001091">
    <property type="entry name" value="RM_Methyltransferase"/>
</dbReference>
<dbReference type="AlphaFoldDB" id="A0A0F9BBY4"/>
<protein>
    <recommendedName>
        <fullName evidence="3">Helicase C-terminal domain-containing protein</fullName>
    </recommendedName>
</protein>
<dbReference type="Pfam" id="PF01555">
    <property type="entry name" value="N6_N4_Mtase"/>
    <property type="match status" value="1"/>
</dbReference>
<dbReference type="GO" id="GO:0032259">
    <property type="term" value="P:methylation"/>
    <property type="evidence" value="ECO:0007669"/>
    <property type="project" value="UniProtKB-KW"/>
</dbReference>
<dbReference type="InterPro" id="IPR001650">
    <property type="entry name" value="Helicase_C-like"/>
</dbReference>
<dbReference type="InterPro" id="IPR027417">
    <property type="entry name" value="P-loop_NTPase"/>
</dbReference>
<dbReference type="InterPro" id="IPR029063">
    <property type="entry name" value="SAM-dependent_MTases_sf"/>
</dbReference>
<evidence type="ECO:0000256" key="1">
    <source>
        <dbReference type="ARBA" id="ARBA00022603"/>
    </source>
</evidence>
<reference evidence="4" key="1">
    <citation type="journal article" date="2015" name="Nature">
        <title>Complex archaea that bridge the gap between prokaryotes and eukaryotes.</title>
        <authorList>
            <person name="Spang A."/>
            <person name="Saw J.H."/>
            <person name="Jorgensen S.L."/>
            <person name="Zaremba-Niedzwiedzka K."/>
            <person name="Martijn J."/>
            <person name="Lind A.E."/>
            <person name="van Eijk R."/>
            <person name="Schleper C."/>
            <person name="Guy L."/>
            <person name="Ettema T.J."/>
        </authorList>
    </citation>
    <scope>NUCLEOTIDE SEQUENCE</scope>
</reference>
<sequence>GITDRSRVRKESVTDRVERAVAIANATDEQVIVWCGLNREAEEAARLIRGAVEIRGGDSIEKKTERITGFLDGTHRVLVTKPKIAGFGMNFQNASRLVFLGMSDSYESYYQCIRRAWRYGQNLPVKVHIVVTDHETEIVQNVRRKEQEAEALSAQIIEAAKEYEINEIEQVKESAEPLERDRFEGDNWKIYQGDCVEEVEKIADESVDLSVFSPPFLALYQYSATERDLGNSRNHATFFEHFKYVIDALLRVTKPGRNCCVHVAQVPTKLVSDGYIGLRDFRGQTINAFSDSGWIYHGEVVIDKDPQAQAIRTHAKGLLFVQLKKDGSWLRPGLADYILVFRKPGENGVPIKPDITNNQWIEWARPIWYGIKETNTLNTAEAKSNEDDRHICPLQLGTIERCVRLWSNPGETVFSPFAGIGSELYQAIKLGRYGLGIELKPLYARTAAKNCRLAERHADQPSLFTDRARGTA</sequence>
<dbReference type="SUPFAM" id="SSF53335">
    <property type="entry name" value="S-adenosyl-L-methionine-dependent methyltransferases"/>
    <property type="match status" value="1"/>
</dbReference>
<dbReference type="SMART" id="SM00490">
    <property type="entry name" value="HELICc"/>
    <property type="match status" value="1"/>
</dbReference>
<dbReference type="SUPFAM" id="SSF52540">
    <property type="entry name" value="P-loop containing nucleoside triphosphate hydrolases"/>
    <property type="match status" value="1"/>
</dbReference>
<dbReference type="Pfam" id="PF00271">
    <property type="entry name" value="Helicase_C"/>
    <property type="match status" value="1"/>
</dbReference>
<dbReference type="GO" id="GO:0008170">
    <property type="term" value="F:N-methyltransferase activity"/>
    <property type="evidence" value="ECO:0007669"/>
    <property type="project" value="InterPro"/>
</dbReference>
<dbReference type="Gene3D" id="3.40.50.300">
    <property type="entry name" value="P-loop containing nucleotide triphosphate hydrolases"/>
    <property type="match status" value="1"/>
</dbReference>
<dbReference type="InterPro" id="IPR002941">
    <property type="entry name" value="DNA_methylase_N4/N6"/>
</dbReference>
<keyword evidence="2" id="KW-0808">Transferase</keyword>
<organism evidence="4">
    <name type="scientific">marine sediment metagenome</name>
    <dbReference type="NCBI Taxonomy" id="412755"/>
    <lineage>
        <taxon>unclassified sequences</taxon>
        <taxon>metagenomes</taxon>
        <taxon>ecological metagenomes</taxon>
    </lineage>
</organism>
<dbReference type="EMBL" id="LAZR01041684">
    <property type="protein sequence ID" value="KKL11367.1"/>
    <property type="molecule type" value="Genomic_DNA"/>
</dbReference>
<dbReference type="PROSITE" id="PS51194">
    <property type="entry name" value="HELICASE_CTER"/>
    <property type="match status" value="1"/>
</dbReference>
<comment type="caution">
    <text evidence="4">The sequence shown here is derived from an EMBL/GenBank/DDBJ whole genome shotgun (WGS) entry which is preliminary data.</text>
</comment>
<proteinExistence type="predicted"/>
<evidence type="ECO:0000259" key="3">
    <source>
        <dbReference type="PROSITE" id="PS51194"/>
    </source>
</evidence>
<evidence type="ECO:0000256" key="2">
    <source>
        <dbReference type="ARBA" id="ARBA00022679"/>
    </source>
</evidence>
<dbReference type="PRINTS" id="PR00508">
    <property type="entry name" value="S21N4MTFRASE"/>
</dbReference>
<keyword evidence="1" id="KW-0489">Methyltransferase</keyword>